<name>A0A4S4A3K2_9FLAO</name>
<organism evidence="2 3">
    <name type="scientific">Flavobacterium supellecticarium</name>
    <dbReference type="NCBI Taxonomy" id="2565924"/>
    <lineage>
        <taxon>Bacteria</taxon>
        <taxon>Pseudomonadati</taxon>
        <taxon>Bacteroidota</taxon>
        <taxon>Flavobacteriia</taxon>
        <taxon>Flavobacteriales</taxon>
        <taxon>Flavobacteriaceae</taxon>
        <taxon>Flavobacterium</taxon>
    </lineage>
</organism>
<dbReference type="OrthoDB" id="9761531at2"/>
<evidence type="ECO:0000313" key="2">
    <source>
        <dbReference type="EMBL" id="THF52992.1"/>
    </source>
</evidence>
<dbReference type="RefSeq" id="WP_136401517.1">
    <property type="nucleotide sequence ID" value="NZ_SSNZ01000001.1"/>
</dbReference>
<dbReference type="Proteomes" id="UP000307507">
    <property type="component" value="Unassembled WGS sequence"/>
</dbReference>
<evidence type="ECO:0008006" key="4">
    <source>
        <dbReference type="Google" id="ProtNLM"/>
    </source>
</evidence>
<accession>A0A4S4A3K2</accession>
<sequence>MHYLEIHTVDVGQGDCQFIAIKNAANHQIVRLILIDVGNASTIDVVFNYWASNFSGKQVDFLFISHWDADHFGGGAKDYFPQSLIKLALKRLFVAQCPLFSPLESRPPVDTKNPNAFVFWNINVGNLFYFDNNIYIDCYAIDRVVMPFNGQITIGTTPTNKSSIALLIRDTAANFIYYTGGDLSHVEEKKMANDKSKFNYINSFKLSHHGSETSTRKPFLDSIKKYVVTGGKVCVETFAICSSGFRSQHGHPNFETLKRLKTAEIKTILTNQKEGYEHIEGFAFAGFGYGYGFGNIRQCTLGQRLVFGGWFYADQIKNILPVPQGLTDGFMFFSSREIISVVPIYFGTASVGSPIDNFLAYLPKKTKYNKLSDDECQIPELFVLVPKDTVLRDALLINKSNKLILEGSFNNIKLNGVVSADGVADLMNTDSSVEIEILKLIEVINPDVLNLIPSFIIELLGKLSIQEFKITHDFKQRTQTTISVGTSIAKEISITEKIKFNDPRIVFQSIYAKAGSLMLLFKASIMSEMYIRKKLFNIKIDFSSNAIWELEIVPKELSLLDIASIIPGFDPETLKSWASTLGLENIEINKASVGVNFGSQNDKLDSLSLGLNIKIFSEYILSLTLTYRSGLGMTVYGGILKSINVYDFLDKLGLEKEYYGFLPDVKIEKLGFSAVPSNKTYSIIAEIDAEFSYDLGELKCAIESFTFEIEKSREGTFVKASLYGSVTKSNLTGNSQDGDEEVNILVTGSYKTGKGFVFSGEIWNLDSNKFLKLFGIELPKEIVAPKFEHIKVSNKPFTVSSTLDTGFTVEVLDKYLSFRISQFEYIKGREWSISGSIDFFGLLTSFRRDSKEIRISISKFSFSDLIQIFTENSDITKHFDFDLEKMEIIIADGSFSFMVGITNIAIGEAIKIERNKLEFSIRNKEISFGIETGNLQIITNNRTFSTKGGLKVSTRKLSFYGQSNDSFKDVFGIKDFNFGQLFISINQQLQPPAFAIGFMGNLMFKKVSGSIALYISPNMPSEQLLAVTFSGLTLYDITEGIVGELNPGLEDIFKSIGIIPIEILPAVLPEPEEGEGVTEEVYQSILNIDPDTAKSELVLKSYKDYSWIQDGTYLVENEDKFRQYQIFSSNNDQRYALSKYVTFYGCLSPLGVEMNGRHFDTGFAFSGNIKFLGVEQLVNFHANPKGGLFLYYEMKQSIKIGNVLSLSRVDDNSKGPILSLSTYEHNRHFVLIAKLDLFDGLMQFGARIIFANSQFSFMLYSEVFGFKSAIMVNSNWESLEKASFEIYYQFVTSGFGDITQYIANKLYEKAEGINRAIKEARGKLEDARRTVLEYQRNIDNVSHSIKDKIRELEDLKRVDYPWYESYRFVELGIRIMAVGVEIGVLGSYKAAQILLLEAALAVLKIADDLLAKTGKLSKEVIEGVADVIATIGKGIDWLILIHKLEASLAISDKKRLFNFDFEFRLAGIERKVDFKLEHEGKLSDMLKQQIENFFNDKKLMYGDNSSLEMEDDITGNLDDIYGQISEEEMREIRIANYDELENEFKKASDRNQNYRDIIKHEDLLSSVKYIFQEFDVNEDKDEGDQTSKYTNQMDQRSINSISNDLGKVLKNLKNEEFFDNEVKDQSTKAIDKLNKLLKKEEDGNRIMSNEESLSFKSMFKESKLKIRRVKQEKLISKRERSKELKKITALMDFMESTAPRAKEKATTETTTNVFMDSIQEEDRPSIQVIREIIEKYNKIINSEKVHDYMKISCYVNVGIGYSQLGDRSNSINNMKAGLDLAAFVLSKESYEYLKIKEQIKNTWNIDLE</sequence>
<keyword evidence="1" id="KW-0175">Coiled coil</keyword>
<dbReference type="Gene3D" id="3.60.15.10">
    <property type="entry name" value="Ribonuclease Z/Hydroxyacylglutathione hydrolase-like"/>
    <property type="match status" value="1"/>
</dbReference>
<dbReference type="EMBL" id="SSNZ01000001">
    <property type="protein sequence ID" value="THF52992.1"/>
    <property type="molecule type" value="Genomic_DNA"/>
</dbReference>
<evidence type="ECO:0000256" key="1">
    <source>
        <dbReference type="SAM" id="Coils"/>
    </source>
</evidence>
<feature type="coiled-coil region" evidence="1">
    <location>
        <begin position="1303"/>
        <end position="1358"/>
    </location>
</feature>
<comment type="caution">
    <text evidence="2">The sequence shown here is derived from an EMBL/GenBank/DDBJ whole genome shotgun (WGS) entry which is preliminary data.</text>
</comment>
<dbReference type="InterPro" id="IPR036866">
    <property type="entry name" value="RibonucZ/Hydroxyglut_hydro"/>
</dbReference>
<dbReference type="PANTHER" id="PTHR30619:SF1">
    <property type="entry name" value="RECOMBINATION PROTEIN 2"/>
    <property type="match status" value="1"/>
</dbReference>
<evidence type="ECO:0000313" key="3">
    <source>
        <dbReference type="Proteomes" id="UP000307507"/>
    </source>
</evidence>
<reference evidence="2 3" key="1">
    <citation type="submission" date="2019-04" db="EMBL/GenBank/DDBJ databases">
        <title>Flavobacterium sp. nov. isolated from construction timber.</title>
        <authorList>
            <person name="Lin S.-Y."/>
            <person name="Chang C.-T."/>
            <person name="Young C.-C."/>
        </authorList>
    </citation>
    <scope>NUCLEOTIDE SEQUENCE [LARGE SCALE GENOMIC DNA]</scope>
    <source>
        <strain evidence="2 3">CC-CTC003</strain>
    </source>
</reference>
<dbReference type="PANTHER" id="PTHR30619">
    <property type="entry name" value="DNA INTERNALIZATION/COMPETENCE PROTEIN COMEC/REC2"/>
    <property type="match status" value="1"/>
</dbReference>
<dbReference type="InterPro" id="IPR052159">
    <property type="entry name" value="Competence_DNA_uptake"/>
</dbReference>
<proteinExistence type="predicted"/>
<dbReference type="SUPFAM" id="SSF56281">
    <property type="entry name" value="Metallo-hydrolase/oxidoreductase"/>
    <property type="match status" value="1"/>
</dbReference>
<gene>
    <name evidence="2" type="ORF">E6C50_01940</name>
</gene>
<protein>
    <recommendedName>
        <fullName evidence="4">Metallo-beta-lactamase domain-containing protein</fullName>
    </recommendedName>
</protein>
<keyword evidence="3" id="KW-1185">Reference proteome</keyword>